<evidence type="ECO:0000313" key="1">
    <source>
        <dbReference type="EMBL" id="TFY56635.1"/>
    </source>
</evidence>
<gene>
    <name evidence="1" type="ORF">EVJ58_g7517</name>
</gene>
<organism evidence="1 2">
    <name type="scientific">Rhodofomes roseus</name>
    <dbReference type="NCBI Taxonomy" id="34475"/>
    <lineage>
        <taxon>Eukaryota</taxon>
        <taxon>Fungi</taxon>
        <taxon>Dikarya</taxon>
        <taxon>Basidiomycota</taxon>
        <taxon>Agaricomycotina</taxon>
        <taxon>Agaricomycetes</taxon>
        <taxon>Polyporales</taxon>
        <taxon>Rhodofomes</taxon>
    </lineage>
</organism>
<dbReference type="SUPFAM" id="SSF53474">
    <property type="entry name" value="alpha/beta-Hydrolases"/>
    <property type="match status" value="1"/>
</dbReference>
<name>A0A4Y9Y2P8_9APHY</name>
<proteinExistence type="predicted"/>
<dbReference type="EMBL" id="SEKV01000488">
    <property type="protein sequence ID" value="TFY56635.1"/>
    <property type="molecule type" value="Genomic_DNA"/>
</dbReference>
<reference evidence="1 2" key="1">
    <citation type="submission" date="2019-01" db="EMBL/GenBank/DDBJ databases">
        <title>Genome sequencing of the rare red list fungi Fomitopsis rosea.</title>
        <authorList>
            <person name="Buettner E."/>
            <person name="Kellner H."/>
        </authorList>
    </citation>
    <scope>NUCLEOTIDE SEQUENCE [LARGE SCALE GENOMIC DNA]</scope>
    <source>
        <strain evidence="1 2">DSM 105464</strain>
    </source>
</reference>
<evidence type="ECO:0000313" key="2">
    <source>
        <dbReference type="Proteomes" id="UP000298390"/>
    </source>
</evidence>
<protein>
    <recommendedName>
        <fullName evidence="3">AB hydrolase-1 domain-containing protein</fullName>
    </recommendedName>
</protein>
<dbReference type="InterPro" id="IPR029058">
    <property type="entry name" value="AB_hydrolase_fold"/>
</dbReference>
<accession>A0A4Y9Y2P8</accession>
<evidence type="ECO:0008006" key="3">
    <source>
        <dbReference type="Google" id="ProtNLM"/>
    </source>
</evidence>
<dbReference type="Gene3D" id="3.40.50.1820">
    <property type="entry name" value="alpha/beta hydrolase"/>
    <property type="match status" value="1"/>
</dbReference>
<dbReference type="AlphaFoldDB" id="A0A4Y9Y2P8"/>
<sequence length="382" mass="42621">MPLAPIDDNGTQSYFEDTGAPVGSTDYTTLVLIHGALIHGASFKALFPYASQHNVRLVTLNMRDYPGSTPFTDTELAAMRGPDRNGQRTQLHKRGFEIAAFVIWFIRKESIPPLRLDGEKTSGGISVLGWSWGNTMSLSFVARATELSKQDQEFLEAYMRALVIYEPAPHSSISADSYFDEIHNPIRKQTLPREQQAAAFALWVSGYYAHSPTLLDAFASLTREEVDAGLATERIQNPLPPQIPTLQRLSAEEIAATSAYHVWARSQVLYQPDFIDMELFRENTRAALQDGSVWPRMQVCLIWGDMTLGEIIYTSWDIARHARTAWPEGGRHIHTVRLEGGNHFVSATAVFSVLAVAHGYGVIVQPHVDLPEQTMRVLAENI</sequence>
<dbReference type="Proteomes" id="UP000298390">
    <property type="component" value="Unassembled WGS sequence"/>
</dbReference>
<comment type="caution">
    <text evidence="1">The sequence shown here is derived from an EMBL/GenBank/DDBJ whole genome shotgun (WGS) entry which is preliminary data.</text>
</comment>